<dbReference type="PANTHER" id="PTHR48106">
    <property type="entry name" value="QUINONE OXIDOREDUCTASE PIG3-RELATED"/>
    <property type="match status" value="1"/>
</dbReference>
<dbReference type="SUPFAM" id="SSF51735">
    <property type="entry name" value="NAD(P)-binding Rossmann-fold domains"/>
    <property type="match status" value="1"/>
</dbReference>
<dbReference type="GO" id="GO:0016651">
    <property type="term" value="F:oxidoreductase activity, acting on NAD(P)H"/>
    <property type="evidence" value="ECO:0007669"/>
    <property type="project" value="TreeGrafter"/>
</dbReference>
<evidence type="ECO:0000313" key="4">
    <source>
        <dbReference type="EMBL" id="EDT08277.1"/>
    </source>
</evidence>
<protein>
    <submittedName>
        <fullName evidence="4">Alcohol dehydrogenase zinc-binding domain protein</fullName>
    </submittedName>
</protein>
<organism evidence="4 5">
    <name type="scientific">Paraburkholderia graminis (strain ATCC 700544 / DSM 17151 / LMG 18924 / NCIMB 13744 / C4D1M)</name>
    <dbReference type="NCBI Taxonomy" id="396598"/>
    <lineage>
        <taxon>Bacteria</taxon>
        <taxon>Pseudomonadati</taxon>
        <taxon>Pseudomonadota</taxon>
        <taxon>Betaproteobacteria</taxon>
        <taxon>Burkholderiales</taxon>
        <taxon>Burkholderiaceae</taxon>
        <taxon>Paraburkholderia</taxon>
    </lineage>
</organism>
<keyword evidence="1" id="KW-0521">NADP</keyword>
<evidence type="ECO:0000259" key="3">
    <source>
        <dbReference type="SMART" id="SM00829"/>
    </source>
</evidence>
<keyword evidence="2" id="KW-0560">Oxidoreductase</keyword>
<proteinExistence type="predicted"/>
<accession>B1G6D5</accession>
<dbReference type="Gene3D" id="3.90.180.10">
    <property type="entry name" value="Medium-chain alcohol dehydrogenases, catalytic domain"/>
    <property type="match status" value="1"/>
</dbReference>
<evidence type="ECO:0000256" key="2">
    <source>
        <dbReference type="ARBA" id="ARBA00023002"/>
    </source>
</evidence>
<evidence type="ECO:0000256" key="1">
    <source>
        <dbReference type="ARBA" id="ARBA00022857"/>
    </source>
</evidence>
<dbReference type="Pfam" id="PF08240">
    <property type="entry name" value="ADH_N"/>
    <property type="match status" value="1"/>
</dbReference>
<feature type="domain" description="Enoyl reductase (ER)" evidence="3">
    <location>
        <begin position="10"/>
        <end position="320"/>
    </location>
</feature>
<evidence type="ECO:0000313" key="5">
    <source>
        <dbReference type="Proteomes" id="UP000005045"/>
    </source>
</evidence>
<reference evidence="4 5" key="1">
    <citation type="submission" date="2008-03" db="EMBL/GenBank/DDBJ databases">
        <title>Sequencing of the draft genome and assembly of Burkholderia graminis C4D1M.</title>
        <authorList>
            <consortium name="US DOE Joint Genome Institute (JGI-PGF)"/>
            <person name="Copeland A."/>
            <person name="Lucas S."/>
            <person name="Lapidus A."/>
            <person name="Glavina del Rio T."/>
            <person name="Dalin E."/>
            <person name="Tice H."/>
            <person name="Bruce D."/>
            <person name="Goodwin L."/>
            <person name="Pitluck S."/>
            <person name="Larimer F."/>
            <person name="Land M.L."/>
            <person name="Hauser L."/>
            <person name="Tiedje J."/>
            <person name="Richardson P."/>
        </authorList>
    </citation>
    <scope>NUCLEOTIDE SEQUENCE [LARGE SCALE GENOMIC DNA]</scope>
    <source>
        <strain evidence="5">ATCC 700544 / DSM 17151 / LMG 18924 / NCIMB 13744 / C4D1M</strain>
    </source>
</reference>
<dbReference type="InterPro" id="IPR013149">
    <property type="entry name" value="ADH-like_C"/>
</dbReference>
<keyword evidence="5" id="KW-1185">Reference proteome</keyword>
<dbReference type="Proteomes" id="UP000005045">
    <property type="component" value="Unassembled WGS sequence"/>
</dbReference>
<comment type="caution">
    <text evidence="4">The sequence shown here is derived from an EMBL/GenBank/DDBJ whole genome shotgun (WGS) entry which is preliminary data.</text>
</comment>
<dbReference type="AlphaFoldDB" id="B1G6D5"/>
<dbReference type="InterPro" id="IPR020843">
    <property type="entry name" value="ER"/>
</dbReference>
<dbReference type="Gene3D" id="3.40.50.720">
    <property type="entry name" value="NAD(P)-binding Rossmann-like Domain"/>
    <property type="match status" value="1"/>
</dbReference>
<dbReference type="Pfam" id="PF00107">
    <property type="entry name" value="ADH_zinc_N"/>
    <property type="match status" value="1"/>
</dbReference>
<dbReference type="OrthoDB" id="9788224at2"/>
<dbReference type="InterPro" id="IPR011032">
    <property type="entry name" value="GroES-like_sf"/>
</dbReference>
<dbReference type="PANTHER" id="PTHR48106:SF18">
    <property type="entry name" value="QUINONE OXIDOREDUCTASE PIG3"/>
    <property type="match status" value="1"/>
</dbReference>
<sequence>MKAAVYYQNGGPEVFRYEDVADPVCGLNDVIIRVESIAIEGGDLINRELRPLAKIPHIVGYQCAGTVDVVGSEVFDRRVGDRVVAVLPWGSHAQYAVAPAADTWIVPEGLSIDMAAAIPVAWGTAYECLFTAGRLENANTVLIHAGAGALGLAAVQLAKRAGAKVFVTASDDSRLNQLKAFGMDIGINYAVDDFVGKIMSYTSGRGVDLVVDSIGGKTLASSIQSLAYGGRAVTVGVSGRDSEKLDPVMLWRGNKSLHGVYFPSCLDAEHQRVHYRVSEILEAAARGEISVVIDRTFPLKFAQEAHQYVQSRRAFGRVLMRP</sequence>
<dbReference type="RefSeq" id="WP_006051530.1">
    <property type="nucleotide sequence ID" value="NZ_ABLD01000019.1"/>
</dbReference>
<dbReference type="GO" id="GO:0070402">
    <property type="term" value="F:NADPH binding"/>
    <property type="evidence" value="ECO:0007669"/>
    <property type="project" value="TreeGrafter"/>
</dbReference>
<dbReference type="InterPro" id="IPR013154">
    <property type="entry name" value="ADH-like_N"/>
</dbReference>
<dbReference type="InterPro" id="IPR036291">
    <property type="entry name" value="NAD(P)-bd_dom_sf"/>
</dbReference>
<name>B1G6D5_PARG4</name>
<dbReference type="EMBL" id="ABLD01000019">
    <property type="protein sequence ID" value="EDT08277.1"/>
    <property type="molecule type" value="Genomic_DNA"/>
</dbReference>
<dbReference type="SMART" id="SM00829">
    <property type="entry name" value="PKS_ER"/>
    <property type="match status" value="1"/>
</dbReference>
<gene>
    <name evidence="4" type="ORF">BgramDRAFT_4959</name>
</gene>
<dbReference type="SUPFAM" id="SSF50129">
    <property type="entry name" value="GroES-like"/>
    <property type="match status" value="1"/>
</dbReference>